<organism evidence="2">
    <name type="scientific">Rhizophora mucronata</name>
    <name type="common">Asiatic mangrove</name>
    <dbReference type="NCBI Taxonomy" id="61149"/>
    <lineage>
        <taxon>Eukaryota</taxon>
        <taxon>Viridiplantae</taxon>
        <taxon>Streptophyta</taxon>
        <taxon>Embryophyta</taxon>
        <taxon>Tracheophyta</taxon>
        <taxon>Spermatophyta</taxon>
        <taxon>Magnoliopsida</taxon>
        <taxon>eudicotyledons</taxon>
        <taxon>Gunneridae</taxon>
        <taxon>Pentapetalae</taxon>
        <taxon>rosids</taxon>
        <taxon>fabids</taxon>
        <taxon>Malpighiales</taxon>
        <taxon>Rhizophoraceae</taxon>
        <taxon>Rhizophora</taxon>
    </lineage>
</organism>
<accession>A0A2P2NWS5</accession>
<evidence type="ECO:0000313" key="2">
    <source>
        <dbReference type="EMBL" id="MBX46791.1"/>
    </source>
</evidence>
<keyword evidence="1" id="KW-1133">Transmembrane helix</keyword>
<reference evidence="2" key="1">
    <citation type="submission" date="2018-02" db="EMBL/GenBank/DDBJ databases">
        <title>Rhizophora mucronata_Transcriptome.</title>
        <authorList>
            <person name="Meera S.P."/>
            <person name="Sreeshan A."/>
            <person name="Augustine A."/>
        </authorList>
    </citation>
    <scope>NUCLEOTIDE SEQUENCE</scope>
    <source>
        <tissue evidence="2">Leaf</tissue>
    </source>
</reference>
<dbReference type="AlphaFoldDB" id="A0A2P2NWS5"/>
<keyword evidence="1" id="KW-0472">Membrane</keyword>
<sequence>MEQNSHNPERLLSREVIVNLMDFVISFLHINCLTILCRQNIKSQLKKK</sequence>
<proteinExistence type="predicted"/>
<feature type="transmembrane region" description="Helical" evidence="1">
    <location>
        <begin position="16"/>
        <end position="37"/>
    </location>
</feature>
<protein>
    <submittedName>
        <fullName evidence="2">Uncharacterized protein</fullName>
    </submittedName>
</protein>
<evidence type="ECO:0000256" key="1">
    <source>
        <dbReference type="SAM" id="Phobius"/>
    </source>
</evidence>
<keyword evidence="1" id="KW-0812">Transmembrane</keyword>
<name>A0A2P2NWS5_RHIMU</name>
<dbReference type="EMBL" id="GGEC01066307">
    <property type="protein sequence ID" value="MBX46791.1"/>
    <property type="molecule type" value="Transcribed_RNA"/>
</dbReference>